<sequence length="93" mass="9876">MMPQNCVIIDNTVTAILIVGMVANANMCLTGDGSNVNPILPQHLPLSGTLTTTNFIIANWSREMWQGVVNRVAQTLASVPFGANFFSALATVA</sequence>
<reference evidence="1" key="1">
    <citation type="submission" date="2012-09" db="EMBL/GenBank/DDBJ databases">
        <authorList>
            <person name="Martin A.A."/>
        </authorList>
    </citation>
    <scope>NUCLEOTIDE SEQUENCE</scope>
</reference>
<dbReference type="WBParaSite" id="ACAC_0001204901-mRNA-1">
    <property type="protein sequence ID" value="ACAC_0001204901-mRNA-1"/>
    <property type="gene ID" value="ACAC_0001204901"/>
</dbReference>
<protein>
    <submittedName>
        <fullName evidence="2">Amino acid transporter</fullName>
    </submittedName>
</protein>
<name>A0A0K0DKK5_ANGCA</name>
<dbReference type="AlphaFoldDB" id="A0A0K0DKK5"/>
<evidence type="ECO:0000313" key="2">
    <source>
        <dbReference type="WBParaSite" id="ACAC_0001204901-mRNA-1"/>
    </source>
</evidence>
<reference evidence="2" key="2">
    <citation type="submission" date="2017-02" db="UniProtKB">
        <authorList>
            <consortium name="WormBaseParasite"/>
        </authorList>
    </citation>
    <scope>IDENTIFICATION</scope>
</reference>
<accession>A0A0K0DKK5</accession>
<organism evidence="1 2">
    <name type="scientific">Angiostrongylus cantonensis</name>
    <name type="common">Rat lungworm</name>
    <dbReference type="NCBI Taxonomy" id="6313"/>
    <lineage>
        <taxon>Eukaryota</taxon>
        <taxon>Metazoa</taxon>
        <taxon>Ecdysozoa</taxon>
        <taxon>Nematoda</taxon>
        <taxon>Chromadorea</taxon>
        <taxon>Rhabditida</taxon>
        <taxon>Rhabditina</taxon>
        <taxon>Rhabditomorpha</taxon>
        <taxon>Strongyloidea</taxon>
        <taxon>Metastrongylidae</taxon>
        <taxon>Angiostrongylus</taxon>
    </lineage>
</organism>
<dbReference type="Proteomes" id="UP000035642">
    <property type="component" value="Unassembled WGS sequence"/>
</dbReference>
<evidence type="ECO:0000313" key="1">
    <source>
        <dbReference type="Proteomes" id="UP000035642"/>
    </source>
</evidence>
<proteinExistence type="predicted"/>
<keyword evidence="1" id="KW-1185">Reference proteome</keyword>